<feature type="region of interest" description="Disordered" evidence="1">
    <location>
        <begin position="1"/>
        <end position="33"/>
    </location>
</feature>
<dbReference type="PANTHER" id="PTHR12419">
    <property type="entry name" value="OTU DOMAIN CONTAINING PROTEIN"/>
    <property type="match status" value="1"/>
</dbReference>
<dbReference type="OrthoDB" id="415023at2759"/>
<name>A0A9P5MTH0_9AGAM</name>
<dbReference type="AlphaFoldDB" id="A0A9P5MTH0"/>
<feature type="region of interest" description="Disordered" evidence="1">
    <location>
        <begin position="64"/>
        <end position="106"/>
    </location>
</feature>
<dbReference type="GO" id="GO:0004843">
    <property type="term" value="F:cysteine-type deubiquitinase activity"/>
    <property type="evidence" value="ECO:0007669"/>
    <property type="project" value="TreeGrafter"/>
</dbReference>
<dbReference type="Gene3D" id="3.90.70.80">
    <property type="match status" value="1"/>
</dbReference>
<dbReference type="PANTHER" id="PTHR12419:SF10">
    <property type="entry name" value="DEUBIQUITINASE OTUD6B"/>
    <property type="match status" value="1"/>
</dbReference>
<dbReference type="InterPro" id="IPR050704">
    <property type="entry name" value="Peptidase_C85-like"/>
</dbReference>
<organism evidence="3 4">
    <name type="scientific">Russula ochroleuca</name>
    <dbReference type="NCBI Taxonomy" id="152965"/>
    <lineage>
        <taxon>Eukaryota</taxon>
        <taxon>Fungi</taxon>
        <taxon>Dikarya</taxon>
        <taxon>Basidiomycota</taxon>
        <taxon>Agaricomycotina</taxon>
        <taxon>Agaricomycetes</taxon>
        <taxon>Russulales</taxon>
        <taxon>Russulaceae</taxon>
        <taxon>Russula</taxon>
    </lineage>
</organism>
<comment type="caution">
    <text evidence="3">The sequence shown here is derived from an EMBL/GenBank/DDBJ whole genome shotgun (WGS) entry which is preliminary data.</text>
</comment>
<reference evidence="3" key="1">
    <citation type="submission" date="2019-10" db="EMBL/GenBank/DDBJ databases">
        <authorList>
            <consortium name="DOE Joint Genome Institute"/>
            <person name="Kuo A."/>
            <person name="Miyauchi S."/>
            <person name="Kiss E."/>
            <person name="Drula E."/>
            <person name="Kohler A."/>
            <person name="Sanchez-Garcia M."/>
            <person name="Andreopoulos B."/>
            <person name="Barry K.W."/>
            <person name="Bonito G."/>
            <person name="Buee M."/>
            <person name="Carver A."/>
            <person name="Chen C."/>
            <person name="Cichocki N."/>
            <person name="Clum A."/>
            <person name="Culley D."/>
            <person name="Crous P.W."/>
            <person name="Fauchery L."/>
            <person name="Girlanda M."/>
            <person name="Hayes R."/>
            <person name="Keri Z."/>
            <person name="LaButti K."/>
            <person name="Lipzen A."/>
            <person name="Lombard V."/>
            <person name="Magnuson J."/>
            <person name="Maillard F."/>
            <person name="Morin E."/>
            <person name="Murat C."/>
            <person name="Nolan M."/>
            <person name="Ohm R."/>
            <person name="Pangilinan J."/>
            <person name="Pereira M."/>
            <person name="Perotto S."/>
            <person name="Peter M."/>
            <person name="Riley R."/>
            <person name="Sitrit Y."/>
            <person name="Stielow B."/>
            <person name="Szollosi G."/>
            <person name="Zifcakova L."/>
            <person name="Stursova M."/>
            <person name="Spatafora J.W."/>
            <person name="Tedersoo L."/>
            <person name="Vaario L.-M."/>
            <person name="Yamada A."/>
            <person name="Yan M."/>
            <person name="Wang P."/>
            <person name="Xu J."/>
            <person name="Bruns T."/>
            <person name="Baldrian P."/>
            <person name="Vilgalys R."/>
            <person name="Henrissat B."/>
            <person name="Grigoriev I.V."/>
            <person name="Hibbett D."/>
            <person name="Nagy L.G."/>
            <person name="Martin F.M."/>
        </authorList>
    </citation>
    <scope>NUCLEOTIDE SEQUENCE</scope>
    <source>
        <strain evidence="3">Prilba</strain>
    </source>
</reference>
<protein>
    <recommendedName>
        <fullName evidence="2">OTU domain-containing protein</fullName>
    </recommendedName>
</protein>
<dbReference type="Pfam" id="PF02338">
    <property type="entry name" value="OTU"/>
    <property type="match status" value="1"/>
</dbReference>
<evidence type="ECO:0000313" key="3">
    <source>
        <dbReference type="EMBL" id="KAF8478448.1"/>
    </source>
</evidence>
<dbReference type="CDD" id="cd22748">
    <property type="entry name" value="OTU_OTUD6-like"/>
    <property type="match status" value="1"/>
</dbReference>
<dbReference type="InterPro" id="IPR038765">
    <property type="entry name" value="Papain-like_cys_pep_sf"/>
</dbReference>
<dbReference type="SUPFAM" id="SSF54001">
    <property type="entry name" value="Cysteine proteinases"/>
    <property type="match status" value="1"/>
</dbReference>
<feature type="domain" description="OTU" evidence="2">
    <location>
        <begin position="130"/>
        <end position="288"/>
    </location>
</feature>
<proteinExistence type="predicted"/>
<evidence type="ECO:0000313" key="4">
    <source>
        <dbReference type="Proteomes" id="UP000759537"/>
    </source>
</evidence>
<evidence type="ECO:0000256" key="1">
    <source>
        <dbReference type="SAM" id="MobiDB-lite"/>
    </source>
</evidence>
<dbReference type="InterPro" id="IPR003323">
    <property type="entry name" value="OTU_dom"/>
</dbReference>
<keyword evidence="4" id="KW-1185">Reference proteome</keyword>
<reference evidence="3" key="2">
    <citation type="journal article" date="2020" name="Nat. Commun.">
        <title>Large-scale genome sequencing of mycorrhizal fungi provides insights into the early evolution of symbiotic traits.</title>
        <authorList>
            <person name="Miyauchi S."/>
            <person name="Kiss E."/>
            <person name="Kuo A."/>
            <person name="Drula E."/>
            <person name="Kohler A."/>
            <person name="Sanchez-Garcia M."/>
            <person name="Morin E."/>
            <person name="Andreopoulos B."/>
            <person name="Barry K.W."/>
            <person name="Bonito G."/>
            <person name="Buee M."/>
            <person name="Carver A."/>
            <person name="Chen C."/>
            <person name="Cichocki N."/>
            <person name="Clum A."/>
            <person name="Culley D."/>
            <person name="Crous P.W."/>
            <person name="Fauchery L."/>
            <person name="Girlanda M."/>
            <person name="Hayes R.D."/>
            <person name="Keri Z."/>
            <person name="LaButti K."/>
            <person name="Lipzen A."/>
            <person name="Lombard V."/>
            <person name="Magnuson J."/>
            <person name="Maillard F."/>
            <person name="Murat C."/>
            <person name="Nolan M."/>
            <person name="Ohm R.A."/>
            <person name="Pangilinan J."/>
            <person name="Pereira M.F."/>
            <person name="Perotto S."/>
            <person name="Peter M."/>
            <person name="Pfister S."/>
            <person name="Riley R."/>
            <person name="Sitrit Y."/>
            <person name="Stielow J.B."/>
            <person name="Szollosi G."/>
            <person name="Zifcakova L."/>
            <person name="Stursova M."/>
            <person name="Spatafora J.W."/>
            <person name="Tedersoo L."/>
            <person name="Vaario L.M."/>
            <person name="Yamada A."/>
            <person name="Yan M."/>
            <person name="Wang P."/>
            <person name="Xu J."/>
            <person name="Bruns T."/>
            <person name="Baldrian P."/>
            <person name="Vilgalys R."/>
            <person name="Dunand C."/>
            <person name="Henrissat B."/>
            <person name="Grigoriev I.V."/>
            <person name="Hibbett D."/>
            <person name="Nagy L.G."/>
            <person name="Martin F.M."/>
        </authorList>
    </citation>
    <scope>NUCLEOTIDE SEQUENCE</scope>
    <source>
        <strain evidence="3">Prilba</strain>
    </source>
</reference>
<dbReference type="PROSITE" id="PS50802">
    <property type="entry name" value="OTU"/>
    <property type="match status" value="1"/>
</dbReference>
<gene>
    <name evidence="3" type="ORF">DFH94DRAFT_794566</name>
</gene>
<accession>A0A9P5MTH0</accession>
<evidence type="ECO:0000259" key="2">
    <source>
        <dbReference type="PROSITE" id="PS50802"/>
    </source>
</evidence>
<feature type="compositionally biased region" description="Basic residues" evidence="1">
    <location>
        <begin position="80"/>
        <end position="93"/>
    </location>
</feature>
<dbReference type="GO" id="GO:0016579">
    <property type="term" value="P:protein deubiquitination"/>
    <property type="evidence" value="ECO:0007669"/>
    <property type="project" value="TreeGrafter"/>
</dbReference>
<feature type="compositionally biased region" description="Low complexity" evidence="1">
    <location>
        <begin position="19"/>
        <end position="31"/>
    </location>
</feature>
<dbReference type="Proteomes" id="UP000759537">
    <property type="component" value="Unassembled WGS sequence"/>
</dbReference>
<sequence>MGSSKKNKFKQVFAPTPSPTTNTINNTINNDPNDDDLVDDLLTALDSRDAAVHRESATVLEEIQTKQPAARAAAPDKAGSKSRFRARQGRKAAARAEQQAPIDTDADAKLEREAKDEERAINRICNELGLEMHEINPDGHCLFSAVADQLATLNVVLPQQAHYTLARRAAAEYMLAHPQDFVPFLPSVEGEDGAGAGDSGIIGPREYARYCASIRDTAVWGGEPEILALSRAYAIPIHVVQSGQPPVVVHDPSCAPRTDNLKEQRAVRISYHRRMYGLGEHYNSLRPKTGLQKITSPLKNLLAPT</sequence>
<dbReference type="EMBL" id="WHVB01000011">
    <property type="protein sequence ID" value="KAF8478448.1"/>
    <property type="molecule type" value="Genomic_DNA"/>
</dbReference>